<dbReference type="Pfam" id="PF00067">
    <property type="entry name" value="p450"/>
    <property type="match status" value="1"/>
</dbReference>
<comment type="caution">
    <text evidence="10">The sequence shown here is derived from an EMBL/GenBank/DDBJ whole genome shotgun (WGS) entry which is preliminary data.</text>
</comment>
<keyword evidence="11" id="KW-1185">Reference proteome</keyword>
<organism evidence="10 11">
    <name type="scientific">Petrolisthes manimaculis</name>
    <dbReference type="NCBI Taxonomy" id="1843537"/>
    <lineage>
        <taxon>Eukaryota</taxon>
        <taxon>Metazoa</taxon>
        <taxon>Ecdysozoa</taxon>
        <taxon>Arthropoda</taxon>
        <taxon>Crustacea</taxon>
        <taxon>Multicrustacea</taxon>
        <taxon>Malacostraca</taxon>
        <taxon>Eumalacostraca</taxon>
        <taxon>Eucarida</taxon>
        <taxon>Decapoda</taxon>
        <taxon>Pleocyemata</taxon>
        <taxon>Anomura</taxon>
        <taxon>Galatheoidea</taxon>
        <taxon>Porcellanidae</taxon>
        <taxon>Petrolisthes</taxon>
    </lineage>
</organism>
<sequence length="131" mass="15167">MPVNVGLVRRLTKDTVLGGYLIPRGWEVVAPTMLMNHEESIFPRANEFLPGRFLRGSLYSPRHTFAFLPFSYGPRMCIGRRIAYQEIFCLVVRVLSEFNVEYHGSEEVELINRLSYGPSRPLTLTFTDRKR</sequence>
<name>A0AAE1NQH1_9EUCA</name>
<dbReference type="GO" id="GO:0004497">
    <property type="term" value="F:monooxygenase activity"/>
    <property type="evidence" value="ECO:0007669"/>
    <property type="project" value="UniProtKB-KW"/>
</dbReference>
<evidence type="ECO:0000256" key="6">
    <source>
        <dbReference type="ARBA" id="ARBA00023004"/>
    </source>
</evidence>
<dbReference type="InterPro" id="IPR017972">
    <property type="entry name" value="Cyt_P450_CS"/>
</dbReference>
<evidence type="ECO:0000256" key="1">
    <source>
        <dbReference type="ARBA" id="ARBA00001971"/>
    </source>
</evidence>
<dbReference type="InterPro" id="IPR036396">
    <property type="entry name" value="Cyt_P450_sf"/>
</dbReference>
<dbReference type="GO" id="GO:0020037">
    <property type="term" value="F:heme binding"/>
    <property type="evidence" value="ECO:0007669"/>
    <property type="project" value="InterPro"/>
</dbReference>
<dbReference type="PANTHER" id="PTHR24279:SF120">
    <property type="entry name" value="CYTOCHROME P450"/>
    <property type="match status" value="1"/>
</dbReference>
<dbReference type="PANTHER" id="PTHR24279">
    <property type="entry name" value="CYTOCHROME P450"/>
    <property type="match status" value="1"/>
</dbReference>
<evidence type="ECO:0000256" key="7">
    <source>
        <dbReference type="ARBA" id="ARBA00023033"/>
    </source>
</evidence>
<evidence type="ECO:0008006" key="12">
    <source>
        <dbReference type="Google" id="ProtNLM"/>
    </source>
</evidence>
<evidence type="ECO:0000256" key="9">
    <source>
        <dbReference type="RuleBase" id="RU000461"/>
    </source>
</evidence>
<dbReference type="GO" id="GO:0005506">
    <property type="term" value="F:iron ion binding"/>
    <property type="evidence" value="ECO:0007669"/>
    <property type="project" value="InterPro"/>
</dbReference>
<comment type="cofactor">
    <cofactor evidence="1 8">
        <name>heme</name>
        <dbReference type="ChEBI" id="CHEBI:30413"/>
    </cofactor>
</comment>
<keyword evidence="3 8" id="KW-0349">Heme</keyword>
<feature type="binding site" description="axial binding residue" evidence="8">
    <location>
        <position position="77"/>
    </location>
    <ligand>
        <name>heme</name>
        <dbReference type="ChEBI" id="CHEBI:30413"/>
    </ligand>
    <ligandPart>
        <name>Fe</name>
        <dbReference type="ChEBI" id="CHEBI:18248"/>
    </ligandPart>
</feature>
<dbReference type="InterPro" id="IPR001128">
    <property type="entry name" value="Cyt_P450"/>
</dbReference>
<evidence type="ECO:0000256" key="8">
    <source>
        <dbReference type="PIRSR" id="PIRSR602401-1"/>
    </source>
</evidence>
<dbReference type="AlphaFoldDB" id="A0AAE1NQH1"/>
<keyword evidence="5 9" id="KW-0560">Oxidoreductase</keyword>
<evidence type="ECO:0000313" key="11">
    <source>
        <dbReference type="Proteomes" id="UP001292094"/>
    </source>
</evidence>
<keyword evidence="6 8" id="KW-0408">Iron</keyword>
<accession>A0AAE1NQH1</accession>
<dbReference type="InterPro" id="IPR002401">
    <property type="entry name" value="Cyt_P450_E_grp-I"/>
</dbReference>
<protein>
    <recommendedName>
        <fullName evidence="12">Cytochrome P450</fullName>
    </recommendedName>
</protein>
<comment type="similarity">
    <text evidence="2 9">Belongs to the cytochrome P450 family.</text>
</comment>
<dbReference type="InterPro" id="IPR050479">
    <property type="entry name" value="CYP11_CYP27_families"/>
</dbReference>
<dbReference type="PROSITE" id="PS00086">
    <property type="entry name" value="CYTOCHROME_P450"/>
    <property type="match status" value="1"/>
</dbReference>
<reference evidence="10" key="1">
    <citation type="submission" date="2023-11" db="EMBL/GenBank/DDBJ databases">
        <title>Genome assemblies of two species of porcelain crab, Petrolisthes cinctipes and Petrolisthes manimaculis (Anomura: Porcellanidae).</title>
        <authorList>
            <person name="Angst P."/>
        </authorList>
    </citation>
    <scope>NUCLEOTIDE SEQUENCE</scope>
    <source>
        <strain evidence="10">PB745_02</strain>
        <tissue evidence="10">Gill</tissue>
    </source>
</reference>
<dbReference type="Proteomes" id="UP001292094">
    <property type="component" value="Unassembled WGS sequence"/>
</dbReference>
<evidence type="ECO:0000256" key="4">
    <source>
        <dbReference type="ARBA" id="ARBA00022723"/>
    </source>
</evidence>
<evidence type="ECO:0000256" key="5">
    <source>
        <dbReference type="ARBA" id="ARBA00023002"/>
    </source>
</evidence>
<evidence type="ECO:0000313" key="10">
    <source>
        <dbReference type="EMBL" id="KAK4293594.1"/>
    </source>
</evidence>
<dbReference type="GO" id="GO:0016705">
    <property type="term" value="F:oxidoreductase activity, acting on paired donors, with incorporation or reduction of molecular oxygen"/>
    <property type="evidence" value="ECO:0007669"/>
    <property type="project" value="InterPro"/>
</dbReference>
<gene>
    <name evidence="10" type="ORF">Pmani_033719</name>
</gene>
<dbReference type="PRINTS" id="PR00463">
    <property type="entry name" value="EP450I"/>
</dbReference>
<dbReference type="SUPFAM" id="SSF48264">
    <property type="entry name" value="Cytochrome P450"/>
    <property type="match status" value="1"/>
</dbReference>
<dbReference type="Gene3D" id="1.10.630.10">
    <property type="entry name" value="Cytochrome P450"/>
    <property type="match status" value="1"/>
</dbReference>
<dbReference type="EMBL" id="JAWZYT010004509">
    <property type="protein sequence ID" value="KAK4293594.1"/>
    <property type="molecule type" value="Genomic_DNA"/>
</dbReference>
<proteinExistence type="inferred from homology"/>
<keyword evidence="4 8" id="KW-0479">Metal-binding</keyword>
<keyword evidence="7 9" id="KW-0503">Monooxygenase</keyword>
<evidence type="ECO:0000256" key="2">
    <source>
        <dbReference type="ARBA" id="ARBA00010617"/>
    </source>
</evidence>
<evidence type="ECO:0000256" key="3">
    <source>
        <dbReference type="ARBA" id="ARBA00022617"/>
    </source>
</evidence>